<dbReference type="AlphaFoldDB" id="A0A7S2EKQ4"/>
<keyword evidence="1" id="KW-0812">Transmembrane</keyword>
<proteinExistence type="predicted"/>
<organism evidence="2">
    <name type="scientific">Trieres chinensis</name>
    <name type="common">Marine centric diatom</name>
    <name type="synonym">Odontella sinensis</name>
    <dbReference type="NCBI Taxonomy" id="1514140"/>
    <lineage>
        <taxon>Eukaryota</taxon>
        <taxon>Sar</taxon>
        <taxon>Stramenopiles</taxon>
        <taxon>Ochrophyta</taxon>
        <taxon>Bacillariophyta</taxon>
        <taxon>Mediophyceae</taxon>
        <taxon>Biddulphiophycidae</taxon>
        <taxon>Eupodiscales</taxon>
        <taxon>Parodontellaceae</taxon>
        <taxon>Trieres</taxon>
    </lineage>
</organism>
<protein>
    <submittedName>
        <fullName evidence="2">Uncharacterized protein</fullName>
    </submittedName>
</protein>
<dbReference type="EMBL" id="HBGO01020577">
    <property type="protein sequence ID" value="CAD9342848.1"/>
    <property type="molecule type" value="Transcribed_RNA"/>
</dbReference>
<name>A0A7S2EKQ4_TRICV</name>
<gene>
    <name evidence="2" type="ORF">OSIN01602_LOCUS11811</name>
</gene>
<evidence type="ECO:0000256" key="1">
    <source>
        <dbReference type="SAM" id="Phobius"/>
    </source>
</evidence>
<sequence length="105" mass="10859">MVATGVGEAGVGLLGMLPGWLLSGGLVALAGELAFALFAIFAVFQQVGNSGKEDGTSILEGPEVEMTAAFETGTKEEEPQVILETETEMTVVMNVQKEEGGIPES</sequence>
<keyword evidence="1" id="KW-1133">Transmembrane helix</keyword>
<keyword evidence="1" id="KW-0472">Membrane</keyword>
<evidence type="ECO:0000313" key="2">
    <source>
        <dbReference type="EMBL" id="CAD9342848.1"/>
    </source>
</evidence>
<feature type="transmembrane region" description="Helical" evidence="1">
    <location>
        <begin position="20"/>
        <end position="44"/>
    </location>
</feature>
<accession>A0A7S2EKQ4</accession>
<reference evidence="2" key="1">
    <citation type="submission" date="2021-01" db="EMBL/GenBank/DDBJ databases">
        <authorList>
            <person name="Corre E."/>
            <person name="Pelletier E."/>
            <person name="Niang G."/>
            <person name="Scheremetjew M."/>
            <person name="Finn R."/>
            <person name="Kale V."/>
            <person name="Holt S."/>
            <person name="Cochrane G."/>
            <person name="Meng A."/>
            <person name="Brown T."/>
            <person name="Cohen L."/>
        </authorList>
    </citation>
    <scope>NUCLEOTIDE SEQUENCE</scope>
    <source>
        <strain evidence="2">Grunow 1884</strain>
    </source>
</reference>